<accession>A0ABP7F4H9</accession>
<protein>
    <submittedName>
        <fullName evidence="3">Uncharacterized protein</fullName>
    </submittedName>
</protein>
<comment type="caution">
    <text evidence="3">The sequence shown here is derived from an EMBL/GenBank/DDBJ whole genome shotgun (WGS) entry which is preliminary data.</text>
</comment>
<reference evidence="4" key="1">
    <citation type="journal article" date="2019" name="Int. J. Syst. Evol. Microbiol.">
        <title>The Global Catalogue of Microorganisms (GCM) 10K type strain sequencing project: providing services to taxonomists for standard genome sequencing and annotation.</title>
        <authorList>
            <consortium name="The Broad Institute Genomics Platform"/>
            <consortium name="The Broad Institute Genome Sequencing Center for Infectious Disease"/>
            <person name="Wu L."/>
            <person name="Ma J."/>
        </authorList>
    </citation>
    <scope>NUCLEOTIDE SEQUENCE [LARGE SCALE GENOMIC DNA]</scope>
    <source>
        <strain evidence="4">JCM 30846</strain>
    </source>
</reference>
<organism evidence="3 4">
    <name type="scientific">Streptomyces tremellae</name>
    <dbReference type="NCBI Taxonomy" id="1124239"/>
    <lineage>
        <taxon>Bacteria</taxon>
        <taxon>Bacillati</taxon>
        <taxon>Actinomycetota</taxon>
        <taxon>Actinomycetes</taxon>
        <taxon>Kitasatosporales</taxon>
        <taxon>Streptomycetaceae</taxon>
        <taxon>Streptomyces</taxon>
    </lineage>
</organism>
<keyword evidence="2" id="KW-1133">Transmembrane helix</keyword>
<proteinExistence type="predicted"/>
<keyword evidence="2" id="KW-0812">Transmembrane</keyword>
<evidence type="ECO:0000256" key="1">
    <source>
        <dbReference type="SAM" id="MobiDB-lite"/>
    </source>
</evidence>
<keyword evidence="4" id="KW-1185">Reference proteome</keyword>
<keyword evidence="2" id="KW-0472">Membrane</keyword>
<feature type="region of interest" description="Disordered" evidence="1">
    <location>
        <begin position="49"/>
        <end position="85"/>
    </location>
</feature>
<evidence type="ECO:0000313" key="3">
    <source>
        <dbReference type="EMBL" id="GAA3731368.1"/>
    </source>
</evidence>
<feature type="transmembrane region" description="Helical" evidence="2">
    <location>
        <begin position="15"/>
        <end position="35"/>
    </location>
</feature>
<dbReference type="EMBL" id="BAABEP010000018">
    <property type="protein sequence ID" value="GAA3731368.1"/>
    <property type="molecule type" value="Genomic_DNA"/>
</dbReference>
<name>A0ABP7F4H9_9ACTN</name>
<evidence type="ECO:0000313" key="4">
    <source>
        <dbReference type="Proteomes" id="UP001499884"/>
    </source>
</evidence>
<evidence type="ECO:0000256" key="2">
    <source>
        <dbReference type="SAM" id="Phobius"/>
    </source>
</evidence>
<feature type="compositionally biased region" description="Low complexity" evidence="1">
    <location>
        <begin position="54"/>
        <end position="63"/>
    </location>
</feature>
<gene>
    <name evidence="3" type="ORF">GCM10023082_31300</name>
</gene>
<dbReference type="Proteomes" id="UP001499884">
    <property type="component" value="Unassembled WGS sequence"/>
</dbReference>
<sequence length="85" mass="8998">MTHMVTLAEVNENKVTPGLLGFVVFAVLALGVWLLMKSMHRHMGRVDFTEEPAKAPGGKAVAARGTAPAQRTAEATGARKAPSDQ</sequence>